<dbReference type="InterPro" id="IPR039448">
    <property type="entry name" value="Beta_helix"/>
</dbReference>
<dbReference type="Gene3D" id="2.160.20.10">
    <property type="entry name" value="Single-stranded right-handed beta-helix, Pectin lyase-like"/>
    <property type="match status" value="1"/>
</dbReference>
<dbReference type="InterPro" id="IPR012334">
    <property type="entry name" value="Pectin_lyas_fold"/>
</dbReference>
<evidence type="ECO:0000256" key="1">
    <source>
        <dbReference type="ARBA" id="ARBA00004328"/>
    </source>
</evidence>
<dbReference type="GO" id="GO:0019058">
    <property type="term" value="P:viral life cycle"/>
    <property type="evidence" value="ECO:0007669"/>
    <property type="project" value="UniProtKB-ARBA"/>
</dbReference>
<accession>A0A7U0J707</accession>
<dbReference type="GO" id="GO:0051701">
    <property type="term" value="P:biological process involved in interaction with host"/>
    <property type="evidence" value="ECO:0007669"/>
    <property type="project" value="UniProtKB-ARBA"/>
</dbReference>
<evidence type="ECO:0000256" key="2">
    <source>
        <dbReference type="ARBA" id="ARBA00022844"/>
    </source>
</evidence>
<organism evidence="4 5">
    <name type="scientific">Klebsiella phage vB_KpM_FBKp24</name>
    <dbReference type="NCBI Taxonomy" id="2801834"/>
    <lineage>
        <taxon>Viruses</taxon>
        <taxon>Duplodnaviria</taxon>
        <taxon>Heunggongvirae</taxon>
        <taxon>Uroviricota</taxon>
        <taxon>Caudoviricetes</taxon>
        <taxon>Chimalliviridae</taxon>
        <taxon>Maaswegvirus</taxon>
        <taxon>Maaswegvirus Kp24</taxon>
    </lineage>
</organism>
<dbReference type="EMBL" id="MW394391">
    <property type="protein sequence ID" value="QQV92007.1"/>
    <property type="molecule type" value="Genomic_DNA"/>
</dbReference>
<dbReference type="Pfam" id="PF13229">
    <property type="entry name" value="Beta_helix"/>
    <property type="match status" value="1"/>
</dbReference>
<dbReference type="InterPro" id="IPR011050">
    <property type="entry name" value="Pectin_lyase_fold/virulence"/>
</dbReference>
<comment type="subcellular location">
    <subcellularLocation>
        <location evidence="1">Virion</location>
    </subcellularLocation>
</comment>
<dbReference type="InterPro" id="IPR006626">
    <property type="entry name" value="PbH1"/>
</dbReference>
<dbReference type="Proteomes" id="UP000596381">
    <property type="component" value="Segment"/>
</dbReference>
<dbReference type="GO" id="GO:0044423">
    <property type="term" value="C:virion component"/>
    <property type="evidence" value="ECO:0007669"/>
    <property type="project" value="UniProtKB-KW"/>
</dbReference>
<evidence type="ECO:0000259" key="3">
    <source>
        <dbReference type="Pfam" id="PF13229"/>
    </source>
</evidence>
<name>A0A7U0J707_9CAUD</name>
<proteinExistence type="predicted"/>
<protein>
    <recommendedName>
        <fullName evidence="3">Right handed beta helix domain-containing protein</fullName>
    </recommendedName>
</protein>
<dbReference type="SUPFAM" id="SSF51126">
    <property type="entry name" value="Pectin lyase-like"/>
    <property type="match status" value="1"/>
</dbReference>
<keyword evidence="2" id="KW-0946">Virion</keyword>
<dbReference type="SMART" id="SM00710">
    <property type="entry name" value="PbH1"/>
    <property type="match status" value="7"/>
</dbReference>
<keyword evidence="5" id="KW-1185">Reference proteome</keyword>
<feature type="domain" description="Right handed beta helix" evidence="3">
    <location>
        <begin position="252"/>
        <end position="404"/>
    </location>
</feature>
<evidence type="ECO:0000313" key="5">
    <source>
        <dbReference type="Proteomes" id="UP000596381"/>
    </source>
</evidence>
<evidence type="ECO:0000313" key="4">
    <source>
        <dbReference type="EMBL" id="QQV92007.1"/>
    </source>
</evidence>
<reference evidence="4 5" key="1">
    <citation type="submission" date="2020-12" db="EMBL/GenBank/DDBJ databases">
        <title>Genomic characterization of four novel bacteriophages infecting Klebsiella pneumoniae.</title>
        <authorList>
            <person name="Estrada Bonilla B."/>
            <person name="Costa A.R."/>
            <person name="van Rossum T."/>
            <person name="Hagedoorn S."/>
            <person name="Wallinga H."/>
            <person name="Xiao M."/>
            <person name="Song W."/>
            <person name="Haas P.-J."/>
            <person name="Nobrega F.L."/>
            <person name="Brouns S.J.J."/>
        </authorList>
    </citation>
    <scope>NUCLEOTIDE SEQUENCE [LARGE SCALE GENOMIC DNA]</scope>
</reference>
<sequence length="742" mass="80390">MPKLPDSIGIKISELGDAGVIKENDVVPINAKTDAGVAFTKATKINDLRQTLGFDNAFLSVDAGLDATVSGDVFFVYETVAKLWVLQYQNVSGVANPVLGYDNNQVRLPTSRKITSAALVSEVGGTKIIPLQDKGYLEDVLGYATLEQYGADPSGNTDSSSAVTAAFNSGKVIYQQKPGIYRLDAPVIVPTQGVIFRGAGMSLTEFRINHLGQGIRIGSESVSVTKYRHYFGHFKITRPNYNSYTGTIGPKSLYISNSGDGVIEFVDEANAIGYGIQFDYSKNVTVRNCYVHDHIGGNTVKAGTDGIHFYRTTDITAQNNKVERVGDDAISCGSFDPNYPVNNALISDNKVSNTQAAFKLYTYVQNVIIKNNLVDTSIQSGVYLTNDDNSPNGAYIKNIVIQGNQFFNIYSTNEGNIETCPLRIRSWNTGTCTYDNIYFENNISDNCYGGINQVTSGEGQRISNLYVRSNTFKNQRLGSTNARYWINLQQVDNIFVLDNNDFDEGSSGAVMVNNTPSTITYTPSKAGRWRWTNNRGSNWNKSVLSGFTAGSFFWIRANMSDLIVYMVNNVAPYQYRTGTSTDGRFVNVNIIHPDSFFANNVGDGGIYFGTNNGGYRGPDKTVTDLTGAPGLISGTHIQGSIVRTTVPSATRWNEYRVVLSGTLDTISGTVTTTSGSRSVTFQNPNGLYEGAFISIAGATGTYRVVRFDATTGAGILDIVASATVTAAAIANVPPTVIAKSLI</sequence>
<gene>
    <name evidence="4" type="ORF">vBKpMFBKp24_307</name>
</gene>